<dbReference type="Pfam" id="PF13439">
    <property type="entry name" value="Glyco_transf_4"/>
    <property type="match status" value="1"/>
</dbReference>
<reference evidence="4 5" key="1">
    <citation type="submission" date="2019-04" db="EMBL/GenBank/DDBJ databases">
        <authorList>
            <person name="Feng G."/>
            <person name="Zhang J."/>
            <person name="Zhu H."/>
        </authorList>
    </citation>
    <scope>NUCLEOTIDE SEQUENCE [LARGE SCALE GENOMIC DNA]</scope>
    <source>
        <strain evidence="4 5">9PBR-1</strain>
    </source>
</reference>
<evidence type="ECO:0000259" key="2">
    <source>
        <dbReference type="Pfam" id="PF00534"/>
    </source>
</evidence>
<evidence type="ECO:0000313" key="5">
    <source>
        <dbReference type="Proteomes" id="UP000298471"/>
    </source>
</evidence>
<proteinExistence type="predicted"/>
<dbReference type="CDD" id="cd03809">
    <property type="entry name" value="GT4_MtfB-like"/>
    <property type="match status" value="1"/>
</dbReference>
<evidence type="ECO:0000313" key="4">
    <source>
        <dbReference type="EMBL" id="TGE29289.1"/>
    </source>
</evidence>
<dbReference type="AlphaFoldDB" id="A0A4Z0QJ31"/>
<gene>
    <name evidence="4" type="ORF">E5K02_07495</name>
</gene>
<keyword evidence="5" id="KW-1185">Reference proteome</keyword>
<organism evidence="4 5">
    <name type="scientific">Hymenobacter metallicola</name>
    <dbReference type="NCBI Taxonomy" id="2563114"/>
    <lineage>
        <taxon>Bacteria</taxon>
        <taxon>Pseudomonadati</taxon>
        <taxon>Bacteroidota</taxon>
        <taxon>Cytophagia</taxon>
        <taxon>Cytophagales</taxon>
        <taxon>Hymenobacteraceae</taxon>
        <taxon>Hymenobacter</taxon>
    </lineage>
</organism>
<dbReference type="Gene3D" id="3.40.50.2000">
    <property type="entry name" value="Glycogen Phosphorylase B"/>
    <property type="match status" value="2"/>
</dbReference>
<dbReference type="InterPro" id="IPR001296">
    <property type="entry name" value="Glyco_trans_1"/>
</dbReference>
<dbReference type="EMBL" id="SRMB01000001">
    <property type="protein sequence ID" value="TGE29289.1"/>
    <property type="molecule type" value="Genomic_DNA"/>
</dbReference>
<dbReference type="GO" id="GO:0016757">
    <property type="term" value="F:glycosyltransferase activity"/>
    <property type="evidence" value="ECO:0007669"/>
    <property type="project" value="InterPro"/>
</dbReference>
<feature type="domain" description="Glycosyl transferase family 1" evidence="2">
    <location>
        <begin position="186"/>
        <end position="336"/>
    </location>
</feature>
<dbReference type="SUPFAM" id="SSF53756">
    <property type="entry name" value="UDP-Glycosyltransferase/glycogen phosphorylase"/>
    <property type="match status" value="1"/>
</dbReference>
<dbReference type="PANTHER" id="PTHR46401:SF2">
    <property type="entry name" value="GLYCOSYLTRANSFERASE WBBK-RELATED"/>
    <property type="match status" value="1"/>
</dbReference>
<evidence type="ECO:0000259" key="3">
    <source>
        <dbReference type="Pfam" id="PF13439"/>
    </source>
</evidence>
<dbReference type="GO" id="GO:0009103">
    <property type="term" value="P:lipopolysaccharide biosynthetic process"/>
    <property type="evidence" value="ECO:0007669"/>
    <property type="project" value="TreeGrafter"/>
</dbReference>
<dbReference type="Proteomes" id="UP000298471">
    <property type="component" value="Unassembled WGS sequence"/>
</dbReference>
<accession>A0A4Z0QJ31</accession>
<feature type="domain" description="Glycosyltransferase subfamily 4-like N-terminal" evidence="3">
    <location>
        <begin position="15"/>
        <end position="173"/>
    </location>
</feature>
<evidence type="ECO:0000256" key="1">
    <source>
        <dbReference type="ARBA" id="ARBA00022679"/>
    </source>
</evidence>
<protein>
    <submittedName>
        <fullName evidence="4">Glycosyltransferase family 1 protein</fullName>
    </submittedName>
</protein>
<dbReference type="PANTHER" id="PTHR46401">
    <property type="entry name" value="GLYCOSYLTRANSFERASE WBBK-RELATED"/>
    <property type="match status" value="1"/>
</dbReference>
<comment type="caution">
    <text evidence="4">The sequence shown here is derived from an EMBL/GenBank/DDBJ whole genome shotgun (WGS) entry which is preliminary data.</text>
</comment>
<dbReference type="Pfam" id="PF00534">
    <property type="entry name" value="Glycos_transf_1"/>
    <property type="match status" value="1"/>
</dbReference>
<sequence length="370" mass="41724">MKILYDHQAFTVQDVGGVSRYYRALLDHASPDVHSHVPVVVSNNVYLQDRRHTNHSAFFPGQSFRGRFSFMWKLNRLACRRALRRGSYDVFHPTLIDDPYFMHEVEDKPMVITIHDLIPVLFTEQYPQTDVALIGRIAQRANQIIAVSEHTRTDILRLLPVSPERVTVVPHGYTPSPPPRTLLPEGYLLYVGTRSGYKNFDCLLQALAQLVRRPGLQAQRLVCAGGGRATEAEQDRLQELGLTQHVQFMGLVQEAELAGLYRGAAAFVFPSLYEGFGFPILEAFAQKCPVVLSNASCFPETAQDAALYFDPHQPADLAQQLHLLLLEPALRRQLQQLGTLRLADFTWAQTATRTRAVYRAAQDLPQPVLL</sequence>
<name>A0A4Z0QJ31_9BACT</name>
<dbReference type="InterPro" id="IPR028098">
    <property type="entry name" value="Glyco_trans_4-like_N"/>
</dbReference>
<keyword evidence="1 4" id="KW-0808">Transferase</keyword>
<dbReference type="RefSeq" id="WP_135393577.1">
    <property type="nucleotide sequence ID" value="NZ_SRMB01000001.1"/>
</dbReference>
<dbReference type="OrthoDB" id="9811239at2"/>